<accession>A0ABU7TWX6</accession>
<sequence length="244" mass="25022">MDPEGSGPTPDTAPRPAAGPLRVLALAVQKGGTGKTTLAASLAVAAAEAGEHVTALDLDPQGSLAGWGALRRTDGKSHGKSDGDAVAVDRVQPWEMGQLSEILGILAEQGTTLAVLDTAGSASGLAPALKDADFVLMPVRPSRLDIVAARPTLQALVGLGLRERLALVLNQCPPPPSPRTSAYAAQLRALGVLAEPGIIHRVDHQDALATGLGVTEFAPGSQAAEEVRALWAWIDGKMRAAPAR</sequence>
<dbReference type="PANTHER" id="PTHR13696">
    <property type="entry name" value="P-LOOP CONTAINING NUCLEOSIDE TRIPHOSPHATE HYDROLASE"/>
    <property type="match status" value="1"/>
</dbReference>
<dbReference type="PANTHER" id="PTHR13696:SF96">
    <property type="entry name" value="COBQ_COBB_MIND_PARA NUCLEOTIDE BINDING DOMAIN-CONTAINING PROTEIN"/>
    <property type="match status" value="1"/>
</dbReference>
<dbReference type="Proteomes" id="UP001355206">
    <property type="component" value="Unassembled WGS sequence"/>
</dbReference>
<evidence type="ECO:0000256" key="1">
    <source>
        <dbReference type="SAM" id="MobiDB-lite"/>
    </source>
</evidence>
<gene>
    <name evidence="3" type="ORF">MOTC310_28055</name>
</gene>
<dbReference type="CDD" id="cd02042">
    <property type="entry name" value="ParAB_family"/>
    <property type="match status" value="1"/>
</dbReference>
<dbReference type="InterPro" id="IPR050678">
    <property type="entry name" value="DNA_Partitioning_ATPase"/>
</dbReference>
<reference evidence="3 4" key="1">
    <citation type="journal article" date="2012" name="Genet. Mol. Biol.">
        <title>Analysis of 16S rRNA and mxaF genes revealing insights into Methylobacterium niche-specific plant association.</title>
        <authorList>
            <person name="Dourado M.N."/>
            <person name="Andreote F.D."/>
            <person name="Dini-Andreote F."/>
            <person name="Conti R."/>
            <person name="Araujo J.M."/>
            <person name="Araujo W.L."/>
        </authorList>
    </citation>
    <scope>NUCLEOTIDE SEQUENCE [LARGE SCALE GENOMIC DNA]</scope>
    <source>
        <strain evidence="3 4">TC3-10</strain>
    </source>
</reference>
<dbReference type="InterPro" id="IPR027417">
    <property type="entry name" value="P-loop_NTPase"/>
</dbReference>
<dbReference type="InterPro" id="IPR002586">
    <property type="entry name" value="CobQ/CobB/MinD/ParA_Nub-bd_dom"/>
</dbReference>
<keyword evidence="4" id="KW-1185">Reference proteome</keyword>
<dbReference type="Pfam" id="PF01656">
    <property type="entry name" value="CbiA"/>
    <property type="match status" value="1"/>
</dbReference>
<comment type="caution">
    <text evidence="3">The sequence shown here is derived from an EMBL/GenBank/DDBJ whole genome shotgun (WGS) entry which is preliminary data.</text>
</comment>
<dbReference type="EMBL" id="MLCA01000015">
    <property type="protein sequence ID" value="MEE7494061.1"/>
    <property type="molecule type" value="Genomic_DNA"/>
</dbReference>
<name>A0ABU7TWX6_9HYPH</name>
<proteinExistence type="predicted"/>
<feature type="domain" description="CobQ/CobB/MinD/ParA nucleotide binding" evidence="2">
    <location>
        <begin position="25"/>
        <end position="112"/>
    </location>
</feature>
<feature type="region of interest" description="Disordered" evidence="1">
    <location>
        <begin position="1"/>
        <end position="20"/>
    </location>
</feature>
<dbReference type="PIRSF" id="PIRSF009320">
    <property type="entry name" value="Nuc_binding_HP_1000"/>
    <property type="match status" value="1"/>
</dbReference>
<dbReference type="Gene3D" id="3.40.50.300">
    <property type="entry name" value="P-loop containing nucleotide triphosphate hydrolases"/>
    <property type="match status" value="1"/>
</dbReference>
<organism evidence="3 4">
    <name type="scientific">Methylobacterium oryzae</name>
    <dbReference type="NCBI Taxonomy" id="334852"/>
    <lineage>
        <taxon>Bacteria</taxon>
        <taxon>Pseudomonadati</taxon>
        <taxon>Pseudomonadota</taxon>
        <taxon>Alphaproteobacteria</taxon>
        <taxon>Hyphomicrobiales</taxon>
        <taxon>Methylobacteriaceae</taxon>
        <taxon>Methylobacterium</taxon>
    </lineage>
</organism>
<dbReference type="RefSeq" id="WP_331304144.1">
    <property type="nucleotide sequence ID" value="NZ_MLCA01000015.1"/>
</dbReference>
<evidence type="ECO:0000313" key="4">
    <source>
        <dbReference type="Proteomes" id="UP001355206"/>
    </source>
</evidence>
<evidence type="ECO:0000259" key="2">
    <source>
        <dbReference type="Pfam" id="PF01656"/>
    </source>
</evidence>
<evidence type="ECO:0000313" key="3">
    <source>
        <dbReference type="EMBL" id="MEE7494061.1"/>
    </source>
</evidence>
<protein>
    <submittedName>
        <fullName evidence="3">Cobyrinic acid ac-diamide synthase</fullName>
    </submittedName>
</protein>
<dbReference type="SUPFAM" id="SSF52540">
    <property type="entry name" value="P-loop containing nucleoside triphosphate hydrolases"/>
    <property type="match status" value="1"/>
</dbReference>